<sequence length="580" mass="66020">MGKSNFSLSEISPELVIQILHYCEYPGILSFAATCKTYHELVAQSTSLQLHIELEVNGLELVKGSFQRDASYSVILKNLKRFCDAWLDLDFEAPVERLVGNSEMLLWEMREGLYIRAFSRSEGRFSDALQLIPLDQKIPDPPLLTFDFTFNEFTADPGQALIAILSRDPDRDSHVHIHLRSSTTGLPHPLTRCPRLTAEFDFEPPYFWPGFSIEIMGYMVLAKVSHPQAHVYELLIWDWNSGVLLHRISSRQGICDFAFLDKRHLVVLSGSRSNREHLDALALLVYALSNDTSACATSPNEALRVADFSISEPILRLEFPQIKEASKVSETGFFLRSDPTPGRTIHADSVAFSCLYAITLSMAFFFREAYDHWGGQPYYRVFLDGRFLLDQIRTNPHGETKVLPWSSWGIGATRWFTAPDEPDHWINWMSSSRFITPLLNRPYYCIFDFSPPSVGRSRDRFAQLYPAALDHLVDNSDLAMADGFQNLSRLGADIGYFFEKSPPKHEFFVVTVGADNPSVIENDDDEPGFEESITSQLPYRLVFRANNRRRHEGWQINGDYVVGISSRGISEALTIYKLKK</sequence>
<name>A0A8H3D379_9AGAM</name>
<reference evidence="1" key="1">
    <citation type="submission" date="2021-01" db="EMBL/GenBank/DDBJ databases">
        <authorList>
            <person name="Kaushik A."/>
        </authorList>
    </citation>
    <scope>NUCLEOTIDE SEQUENCE</scope>
    <source>
        <strain evidence="1">AG6-10EEA</strain>
    </source>
</reference>
<dbReference type="EMBL" id="CAJMXA010003632">
    <property type="protein sequence ID" value="CAE6508304.1"/>
    <property type="molecule type" value="Genomic_DNA"/>
</dbReference>
<protein>
    <recommendedName>
        <fullName evidence="3">F-box domain-containing protein</fullName>
    </recommendedName>
</protein>
<dbReference type="InterPro" id="IPR036047">
    <property type="entry name" value="F-box-like_dom_sf"/>
</dbReference>
<dbReference type="SUPFAM" id="SSF81383">
    <property type="entry name" value="F-box domain"/>
    <property type="match status" value="1"/>
</dbReference>
<dbReference type="AlphaFoldDB" id="A0A8H3D379"/>
<comment type="caution">
    <text evidence="1">The sequence shown here is derived from an EMBL/GenBank/DDBJ whole genome shotgun (WGS) entry which is preliminary data.</text>
</comment>
<dbReference type="CDD" id="cd09917">
    <property type="entry name" value="F-box_SF"/>
    <property type="match status" value="1"/>
</dbReference>
<evidence type="ECO:0000313" key="2">
    <source>
        <dbReference type="Proteomes" id="UP000663853"/>
    </source>
</evidence>
<evidence type="ECO:0000313" key="1">
    <source>
        <dbReference type="EMBL" id="CAE6508304.1"/>
    </source>
</evidence>
<proteinExistence type="predicted"/>
<accession>A0A8H3D379</accession>
<organism evidence="1 2">
    <name type="scientific">Rhizoctonia solani</name>
    <dbReference type="NCBI Taxonomy" id="456999"/>
    <lineage>
        <taxon>Eukaryota</taxon>
        <taxon>Fungi</taxon>
        <taxon>Dikarya</taxon>
        <taxon>Basidiomycota</taxon>
        <taxon>Agaricomycotina</taxon>
        <taxon>Agaricomycetes</taxon>
        <taxon>Cantharellales</taxon>
        <taxon>Ceratobasidiaceae</taxon>
        <taxon>Rhizoctonia</taxon>
    </lineage>
</organism>
<evidence type="ECO:0008006" key="3">
    <source>
        <dbReference type="Google" id="ProtNLM"/>
    </source>
</evidence>
<gene>
    <name evidence="1" type="ORF">RDB_LOCUS123418</name>
</gene>
<dbReference type="Proteomes" id="UP000663853">
    <property type="component" value="Unassembled WGS sequence"/>
</dbReference>